<feature type="compositionally biased region" description="Low complexity" evidence="1">
    <location>
        <begin position="17"/>
        <end position="40"/>
    </location>
</feature>
<feature type="region of interest" description="Disordered" evidence="1">
    <location>
        <begin position="1"/>
        <end position="131"/>
    </location>
</feature>
<dbReference type="InterPro" id="IPR008889">
    <property type="entry name" value="VQ"/>
</dbReference>
<gene>
    <name evidence="3" type="ORF">Cgig2_026716</name>
</gene>
<dbReference type="PANTHER" id="PTHR33783:SF4">
    <property type="entry name" value="VQ MOTIF-CONTAINING PROTEIN 9"/>
    <property type="match status" value="1"/>
</dbReference>
<comment type="caution">
    <text evidence="3">The sequence shown here is derived from an EMBL/GenBank/DDBJ whole genome shotgun (WGS) entry which is preliminary data.</text>
</comment>
<dbReference type="EMBL" id="JAKOGI010000645">
    <property type="protein sequence ID" value="KAJ8432013.1"/>
    <property type="molecule type" value="Genomic_DNA"/>
</dbReference>
<evidence type="ECO:0000313" key="4">
    <source>
        <dbReference type="Proteomes" id="UP001153076"/>
    </source>
</evidence>
<sequence length="298" mass="31348">MDTHKSSHSAASGDSPASSISVSTARTTTTTTTTTAAAASSDKDQFLRHLNKLSHKISKPSSSSIGKPPPDSSIHLRPPPPPPPPGPPLQQPPVYNINKSDFRDVVQKLTGSPAHAPPPIHAPKPASSRLQRIRPPPLVELSNRPPAMLNCTVPPPNAGGGGFIRQVAPPLSPLPPLPTCHAAAESPISAYMRFLRSSISAVDSFNNRNPLQMIPPPESFAAPPPPSSPLPFGCVPSPTGAGPLGFPQLPLSPTVPGSEHFVKQEREKQMKQATLLLSGLLTAAHLQKFTGWHVSFAA</sequence>
<evidence type="ECO:0000256" key="1">
    <source>
        <dbReference type="SAM" id="MobiDB-lite"/>
    </source>
</evidence>
<feature type="domain" description="VQ" evidence="2">
    <location>
        <begin position="91"/>
        <end position="115"/>
    </location>
</feature>
<evidence type="ECO:0000313" key="3">
    <source>
        <dbReference type="EMBL" id="KAJ8432013.1"/>
    </source>
</evidence>
<feature type="compositionally biased region" description="Pro residues" evidence="1">
    <location>
        <begin position="67"/>
        <end position="91"/>
    </location>
</feature>
<dbReference type="Proteomes" id="UP001153076">
    <property type="component" value="Unassembled WGS sequence"/>
</dbReference>
<feature type="compositionally biased region" description="Basic residues" evidence="1">
    <location>
        <begin position="49"/>
        <end position="58"/>
    </location>
</feature>
<protein>
    <recommendedName>
        <fullName evidence="2">VQ domain-containing protein</fullName>
    </recommendedName>
</protein>
<dbReference type="OrthoDB" id="1934230at2759"/>
<organism evidence="3 4">
    <name type="scientific">Carnegiea gigantea</name>
    <dbReference type="NCBI Taxonomy" id="171969"/>
    <lineage>
        <taxon>Eukaryota</taxon>
        <taxon>Viridiplantae</taxon>
        <taxon>Streptophyta</taxon>
        <taxon>Embryophyta</taxon>
        <taxon>Tracheophyta</taxon>
        <taxon>Spermatophyta</taxon>
        <taxon>Magnoliopsida</taxon>
        <taxon>eudicotyledons</taxon>
        <taxon>Gunneridae</taxon>
        <taxon>Pentapetalae</taxon>
        <taxon>Caryophyllales</taxon>
        <taxon>Cactineae</taxon>
        <taxon>Cactaceae</taxon>
        <taxon>Cactoideae</taxon>
        <taxon>Echinocereeae</taxon>
        <taxon>Carnegiea</taxon>
    </lineage>
</organism>
<dbReference type="AlphaFoldDB" id="A0A9Q1Q7Q9"/>
<dbReference type="PANTHER" id="PTHR33783">
    <property type="entry name" value="PROTEIN HAIKU1"/>
    <property type="match status" value="1"/>
</dbReference>
<keyword evidence="4" id="KW-1185">Reference proteome</keyword>
<dbReference type="InterPro" id="IPR039612">
    <property type="entry name" value="VQ_5/9/14"/>
</dbReference>
<dbReference type="Pfam" id="PF05678">
    <property type="entry name" value="VQ"/>
    <property type="match status" value="1"/>
</dbReference>
<evidence type="ECO:0000259" key="2">
    <source>
        <dbReference type="Pfam" id="PF05678"/>
    </source>
</evidence>
<proteinExistence type="predicted"/>
<reference evidence="3" key="1">
    <citation type="submission" date="2022-04" db="EMBL/GenBank/DDBJ databases">
        <title>Carnegiea gigantea Genome sequencing and assembly v2.</title>
        <authorList>
            <person name="Copetti D."/>
            <person name="Sanderson M.J."/>
            <person name="Burquez A."/>
            <person name="Wojciechowski M.F."/>
        </authorList>
    </citation>
    <scope>NUCLEOTIDE SEQUENCE</scope>
    <source>
        <strain evidence="3">SGP5-SGP5p</strain>
        <tissue evidence="3">Aerial part</tissue>
    </source>
</reference>
<accession>A0A9Q1Q7Q9</accession>
<name>A0A9Q1Q7Q9_9CARY</name>